<dbReference type="EMBL" id="SNRW01048515">
    <property type="protein sequence ID" value="KAA6313007.1"/>
    <property type="molecule type" value="Genomic_DNA"/>
</dbReference>
<organism evidence="1 2">
    <name type="scientific">Streblomastix strix</name>
    <dbReference type="NCBI Taxonomy" id="222440"/>
    <lineage>
        <taxon>Eukaryota</taxon>
        <taxon>Metamonada</taxon>
        <taxon>Preaxostyla</taxon>
        <taxon>Oxymonadida</taxon>
        <taxon>Streblomastigidae</taxon>
        <taxon>Streblomastix</taxon>
    </lineage>
</organism>
<evidence type="ECO:0000313" key="2">
    <source>
        <dbReference type="Proteomes" id="UP000324800"/>
    </source>
</evidence>
<proteinExistence type="predicted"/>
<dbReference type="AlphaFoldDB" id="A0A5J4PTS7"/>
<reference evidence="1 2" key="1">
    <citation type="submission" date="2019-03" db="EMBL/GenBank/DDBJ databases">
        <title>Single cell metagenomics reveals metabolic interactions within the superorganism composed of flagellate Streblomastix strix and complex community of Bacteroidetes bacteria on its surface.</title>
        <authorList>
            <person name="Treitli S.C."/>
            <person name="Kolisko M."/>
            <person name="Husnik F."/>
            <person name="Keeling P."/>
            <person name="Hampl V."/>
        </authorList>
    </citation>
    <scope>NUCLEOTIDE SEQUENCE [LARGE SCALE GENOMIC DNA]</scope>
    <source>
        <strain evidence="1">ST1C</strain>
    </source>
</reference>
<protein>
    <submittedName>
        <fullName evidence="1">Uncharacterized protein</fullName>
    </submittedName>
</protein>
<name>A0A5J4PTS7_9EUKA</name>
<dbReference type="Proteomes" id="UP000324800">
    <property type="component" value="Unassembled WGS sequence"/>
</dbReference>
<sequence>MENQDITLYGRHNLNPSFKGRLEIDNTRCDSLPTEPRLAPLTQQVCFNTQDAFLIPRLIIPNCFNGSNNDTKQKARDEEGAEVPSKWEASVCVASILKFKAEQLLQIGLNMNMEVNKKGAIERAGNANLEFEAEICKLAVDGQRAAATAITNLAT</sequence>
<feature type="non-terminal residue" evidence="1">
    <location>
        <position position="155"/>
    </location>
</feature>
<accession>A0A5J4PTS7</accession>
<gene>
    <name evidence="1" type="ORF">EZS28_055829</name>
</gene>
<evidence type="ECO:0000313" key="1">
    <source>
        <dbReference type="EMBL" id="KAA6313007.1"/>
    </source>
</evidence>
<comment type="caution">
    <text evidence="1">The sequence shown here is derived from an EMBL/GenBank/DDBJ whole genome shotgun (WGS) entry which is preliminary data.</text>
</comment>